<dbReference type="RefSeq" id="WP_135285292.1">
    <property type="nucleotide sequence ID" value="NZ_SMLL01000004.1"/>
</dbReference>
<dbReference type="EMBL" id="SMLL01000004">
    <property type="protein sequence ID" value="TFY99749.1"/>
    <property type="molecule type" value="Genomic_DNA"/>
</dbReference>
<evidence type="ECO:0000256" key="1">
    <source>
        <dbReference type="ARBA" id="ARBA00000971"/>
    </source>
</evidence>
<dbReference type="PROSITE" id="PS50059">
    <property type="entry name" value="FKBP_PPIASE"/>
    <property type="match status" value="1"/>
</dbReference>
<evidence type="ECO:0000256" key="6">
    <source>
        <dbReference type="RuleBase" id="RU003915"/>
    </source>
</evidence>
<dbReference type="Gene3D" id="2.40.10.330">
    <property type="match status" value="1"/>
</dbReference>
<dbReference type="PANTHER" id="PTHR47861:SF4">
    <property type="entry name" value="FKBP-TYPE 16 KDA PEPTIDYL-PROLYL CIS-TRANS ISOMERASE"/>
    <property type="match status" value="1"/>
</dbReference>
<dbReference type="InterPro" id="IPR046357">
    <property type="entry name" value="PPIase_dom_sf"/>
</dbReference>
<keyword evidence="4 5" id="KW-0413">Isomerase</keyword>
<reference evidence="8 9" key="1">
    <citation type="submission" date="2019-03" db="EMBL/GenBank/DDBJ databases">
        <title>Ramlibacter rhizophilus CCTCC AB2015357, whole genome shotgun sequence.</title>
        <authorList>
            <person name="Zhang X."/>
            <person name="Feng G."/>
            <person name="Zhu H."/>
        </authorList>
    </citation>
    <scope>NUCLEOTIDE SEQUENCE [LARGE SCALE GENOMIC DNA]</scope>
    <source>
        <strain evidence="8 9">CCTCC AB2015357</strain>
    </source>
</reference>
<keyword evidence="3 5" id="KW-0697">Rotamase</keyword>
<proteinExistence type="inferred from homology"/>
<dbReference type="InterPro" id="IPR048261">
    <property type="entry name" value="SlpA/SlyD-like_ins_sf"/>
</dbReference>
<dbReference type="EC" id="5.2.1.8" evidence="6"/>
<name>A0A4Z0BMU9_9BURK</name>
<evidence type="ECO:0000313" key="9">
    <source>
        <dbReference type="Proteomes" id="UP000297564"/>
    </source>
</evidence>
<comment type="catalytic activity">
    <reaction evidence="1 5 6">
        <text>[protein]-peptidylproline (omega=180) = [protein]-peptidylproline (omega=0)</text>
        <dbReference type="Rhea" id="RHEA:16237"/>
        <dbReference type="Rhea" id="RHEA-COMP:10747"/>
        <dbReference type="Rhea" id="RHEA-COMP:10748"/>
        <dbReference type="ChEBI" id="CHEBI:83833"/>
        <dbReference type="ChEBI" id="CHEBI:83834"/>
        <dbReference type="EC" id="5.2.1.8"/>
    </reaction>
</comment>
<comment type="similarity">
    <text evidence="2 6">Belongs to the FKBP-type PPIase family.</text>
</comment>
<gene>
    <name evidence="8" type="ORF">EZ242_11445</name>
</gene>
<feature type="domain" description="PPIase FKBP-type" evidence="7">
    <location>
        <begin position="22"/>
        <end position="89"/>
    </location>
</feature>
<protein>
    <recommendedName>
        <fullName evidence="6">Peptidyl-prolyl cis-trans isomerase</fullName>
        <ecNumber evidence="6">5.2.1.8</ecNumber>
    </recommendedName>
</protein>
<comment type="caution">
    <text evidence="8">The sequence shown here is derived from an EMBL/GenBank/DDBJ whole genome shotgun (WGS) entry which is preliminary data.</text>
</comment>
<dbReference type="Gene3D" id="3.10.50.40">
    <property type="match status" value="1"/>
</dbReference>
<evidence type="ECO:0000256" key="4">
    <source>
        <dbReference type="ARBA" id="ARBA00023235"/>
    </source>
</evidence>
<organism evidence="8 9">
    <name type="scientific">Ramlibacter rhizophilus</name>
    <dbReference type="NCBI Taxonomy" id="1781167"/>
    <lineage>
        <taxon>Bacteria</taxon>
        <taxon>Pseudomonadati</taxon>
        <taxon>Pseudomonadota</taxon>
        <taxon>Betaproteobacteria</taxon>
        <taxon>Burkholderiales</taxon>
        <taxon>Comamonadaceae</taxon>
        <taxon>Ramlibacter</taxon>
    </lineage>
</organism>
<accession>A0A4Z0BMU9</accession>
<dbReference type="AlphaFoldDB" id="A0A4Z0BMU9"/>
<evidence type="ECO:0000259" key="7">
    <source>
        <dbReference type="PROSITE" id="PS50059"/>
    </source>
</evidence>
<dbReference type="Proteomes" id="UP000297564">
    <property type="component" value="Unassembled WGS sequence"/>
</dbReference>
<dbReference type="GO" id="GO:0003755">
    <property type="term" value="F:peptidyl-prolyl cis-trans isomerase activity"/>
    <property type="evidence" value="ECO:0007669"/>
    <property type="project" value="UniProtKB-UniRule"/>
</dbReference>
<dbReference type="PANTHER" id="PTHR47861">
    <property type="entry name" value="FKBP-TYPE PEPTIDYL-PROLYL CIS-TRANS ISOMERASE SLYD"/>
    <property type="match status" value="1"/>
</dbReference>
<evidence type="ECO:0000313" key="8">
    <source>
        <dbReference type="EMBL" id="TFY99749.1"/>
    </source>
</evidence>
<dbReference type="SUPFAM" id="SSF54534">
    <property type="entry name" value="FKBP-like"/>
    <property type="match status" value="1"/>
</dbReference>
<evidence type="ECO:0000256" key="3">
    <source>
        <dbReference type="ARBA" id="ARBA00023110"/>
    </source>
</evidence>
<dbReference type="InterPro" id="IPR001179">
    <property type="entry name" value="PPIase_FKBP_dom"/>
</dbReference>
<evidence type="ECO:0000256" key="5">
    <source>
        <dbReference type="PROSITE-ProRule" id="PRU00277"/>
    </source>
</evidence>
<evidence type="ECO:0000256" key="2">
    <source>
        <dbReference type="ARBA" id="ARBA00006577"/>
    </source>
</evidence>
<sequence>MATTAPISAPISAPTGARVAPGSFLTLHYRLAGPAGDIINTFSGKPATLTLGSGELSAAVEERLIGLEEGAHATFDIPAGQAFGERNAEMVQWVARSLLAKMGDPDEDYRVGDVVQFPTPDGLGSYAGAVRQVGHDGDGDGRSDAVLFDFNHPLAGQPVTFEVRVIGVL</sequence>
<dbReference type="OrthoDB" id="9808891at2"/>
<dbReference type="Pfam" id="PF00254">
    <property type="entry name" value="FKBP_C"/>
    <property type="match status" value="1"/>
</dbReference>
<keyword evidence="9" id="KW-1185">Reference proteome</keyword>